<keyword evidence="6" id="KW-0067">ATP-binding</keyword>
<evidence type="ECO:0000256" key="2">
    <source>
        <dbReference type="ARBA" id="ARBA00011123"/>
    </source>
</evidence>
<evidence type="ECO:0000256" key="6">
    <source>
        <dbReference type="HAMAP-Rule" id="MF_00122"/>
    </source>
</evidence>
<evidence type="ECO:0000256" key="1">
    <source>
        <dbReference type="ARBA" id="ARBA00010757"/>
    </source>
</evidence>
<comment type="subunit">
    <text evidence="2 6">Heterotrimer of A, B and C subunits.</text>
</comment>
<dbReference type="HAMAP" id="MF_00122">
    <property type="entry name" value="GatC"/>
    <property type="match status" value="1"/>
</dbReference>
<organism evidence="7 8">
    <name type="scientific">Hathewaya limosa</name>
    <name type="common">Clostridium limosum</name>
    <dbReference type="NCBI Taxonomy" id="1536"/>
    <lineage>
        <taxon>Bacteria</taxon>
        <taxon>Bacillati</taxon>
        <taxon>Bacillota</taxon>
        <taxon>Clostridia</taxon>
        <taxon>Eubacteriales</taxon>
        <taxon>Clostridiaceae</taxon>
        <taxon>Hathewaya</taxon>
    </lineage>
</organism>
<dbReference type="InterPro" id="IPR036113">
    <property type="entry name" value="Asp/Glu-ADT_sf_sub_c"/>
</dbReference>
<keyword evidence="6" id="KW-0648">Protein biosynthesis</keyword>
<comment type="caution">
    <text evidence="7">The sequence shown here is derived from an EMBL/GenBank/DDBJ whole genome shotgun (WGS) entry which is preliminary data.</text>
</comment>
<evidence type="ECO:0000313" key="7">
    <source>
        <dbReference type="EMBL" id="MDQ0480657.1"/>
    </source>
</evidence>
<evidence type="ECO:0000256" key="5">
    <source>
        <dbReference type="ARBA" id="ARBA00047913"/>
    </source>
</evidence>
<comment type="catalytic activity">
    <reaction evidence="4 6">
        <text>L-aspartyl-tRNA(Asn) + L-glutamine + ATP + H2O = L-asparaginyl-tRNA(Asn) + L-glutamate + ADP + phosphate + 2 H(+)</text>
        <dbReference type="Rhea" id="RHEA:14513"/>
        <dbReference type="Rhea" id="RHEA-COMP:9674"/>
        <dbReference type="Rhea" id="RHEA-COMP:9677"/>
        <dbReference type="ChEBI" id="CHEBI:15377"/>
        <dbReference type="ChEBI" id="CHEBI:15378"/>
        <dbReference type="ChEBI" id="CHEBI:29985"/>
        <dbReference type="ChEBI" id="CHEBI:30616"/>
        <dbReference type="ChEBI" id="CHEBI:43474"/>
        <dbReference type="ChEBI" id="CHEBI:58359"/>
        <dbReference type="ChEBI" id="CHEBI:78515"/>
        <dbReference type="ChEBI" id="CHEBI:78516"/>
        <dbReference type="ChEBI" id="CHEBI:456216"/>
    </reaction>
</comment>
<protein>
    <recommendedName>
        <fullName evidence="6">Aspartyl/glutamyl-tRNA(Asn/Gln) amidotransferase subunit C</fullName>
        <shortName evidence="6">Asp/Glu-ADT subunit C</shortName>
        <ecNumber evidence="6">6.3.5.-</ecNumber>
    </recommendedName>
</protein>
<dbReference type="Pfam" id="PF02686">
    <property type="entry name" value="GatC"/>
    <property type="match status" value="1"/>
</dbReference>
<dbReference type="GO" id="GO:0050566">
    <property type="term" value="F:asparaginyl-tRNA synthase (glutamine-hydrolyzing) activity"/>
    <property type="evidence" value="ECO:0007669"/>
    <property type="project" value="UniProtKB-EC"/>
</dbReference>
<comment type="function">
    <text evidence="3 6">Allows the formation of correctly charged Asn-tRNA(Asn) or Gln-tRNA(Gln) through the transamidation of misacylated Asp-tRNA(Asn) or Glu-tRNA(Gln) in organisms which lack either or both of asparaginyl-tRNA or glutaminyl-tRNA synthetases. The reaction takes place in the presence of glutamine and ATP through an activated phospho-Asp-tRNA(Asn) or phospho-Glu-tRNA(Gln).</text>
</comment>
<gene>
    <name evidence="6" type="primary">gatC</name>
    <name evidence="7" type="ORF">QOZ93_002406</name>
</gene>
<evidence type="ECO:0000313" key="8">
    <source>
        <dbReference type="Proteomes" id="UP001224418"/>
    </source>
</evidence>
<dbReference type="EC" id="6.3.5.-" evidence="6"/>
<dbReference type="EMBL" id="JAUSWN010000024">
    <property type="protein sequence ID" value="MDQ0480657.1"/>
    <property type="molecule type" value="Genomic_DNA"/>
</dbReference>
<dbReference type="Proteomes" id="UP001224418">
    <property type="component" value="Unassembled WGS sequence"/>
</dbReference>
<dbReference type="RefSeq" id="WP_162630335.1">
    <property type="nucleotide sequence ID" value="NZ_BAAACJ010000042.1"/>
</dbReference>
<dbReference type="SUPFAM" id="SSF141000">
    <property type="entry name" value="Glu-tRNAGln amidotransferase C subunit"/>
    <property type="match status" value="1"/>
</dbReference>
<evidence type="ECO:0000256" key="3">
    <source>
        <dbReference type="ARBA" id="ARBA00024799"/>
    </source>
</evidence>
<dbReference type="PANTHER" id="PTHR15004:SF0">
    <property type="entry name" value="GLUTAMYL-TRNA(GLN) AMIDOTRANSFERASE SUBUNIT C, MITOCHONDRIAL"/>
    <property type="match status" value="1"/>
</dbReference>
<evidence type="ECO:0000256" key="4">
    <source>
        <dbReference type="ARBA" id="ARBA00047380"/>
    </source>
</evidence>
<accession>A0ABU0JXM7</accession>
<sequence>MKISKNTVDYLCGLCKLYIDNDEIQGVIGELNEFVDFIDKIKKVDIENEEEIVNPYYMENNLREDIVCSEMDKECVLKNTKNKSGEFFVVPKVIK</sequence>
<keyword evidence="6" id="KW-0547">Nucleotide-binding</keyword>
<comment type="catalytic activity">
    <reaction evidence="5 6">
        <text>L-glutamyl-tRNA(Gln) + L-glutamine + ATP + H2O = L-glutaminyl-tRNA(Gln) + L-glutamate + ADP + phosphate + H(+)</text>
        <dbReference type="Rhea" id="RHEA:17521"/>
        <dbReference type="Rhea" id="RHEA-COMP:9681"/>
        <dbReference type="Rhea" id="RHEA-COMP:9684"/>
        <dbReference type="ChEBI" id="CHEBI:15377"/>
        <dbReference type="ChEBI" id="CHEBI:15378"/>
        <dbReference type="ChEBI" id="CHEBI:29985"/>
        <dbReference type="ChEBI" id="CHEBI:30616"/>
        <dbReference type="ChEBI" id="CHEBI:43474"/>
        <dbReference type="ChEBI" id="CHEBI:58359"/>
        <dbReference type="ChEBI" id="CHEBI:78520"/>
        <dbReference type="ChEBI" id="CHEBI:78521"/>
        <dbReference type="ChEBI" id="CHEBI:456216"/>
    </reaction>
</comment>
<dbReference type="Gene3D" id="1.10.20.60">
    <property type="entry name" value="Glu-tRNAGln amidotransferase C subunit, N-terminal domain"/>
    <property type="match status" value="1"/>
</dbReference>
<keyword evidence="8" id="KW-1185">Reference proteome</keyword>
<dbReference type="PANTHER" id="PTHR15004">
    <property type="entry name" value="GLUTAMYL-TRNA(GLN) AMIDOTRANSFERASE SUBUNIT C, MITOCHONDRIAL"/>
    <property type="match status" value="1"/>
</dbReference>
<name>A0ABU0JXM7_HATLI</name>
<dbReference type="GO" id="GO:0050567">
    <property type="term" value="F:glutaminyl-tRNA synthase (glutamine-hydrolyzing) activity"/>
    <property type="evidence" value="ECO:0007669"/>
    <property type="project" value="UniProtKB-EC"/>
</dbReference>
<dbReference type="NCBIfam" id="TIGR00135">
    <property type="entry name" value="gatC"/>
    <property type="match status" value="1"/>
</dbReference>
<reference evidence="7 8" key="1">
    <citation type="submission" date="2023-07" db="EMBL/GenBank/DDBJ databases">
        <title>Genomic Encyclopedia of Type Strains, Phase IV (KMG-IV): sequencing the most valuable type-strain genomes for metagenomic binning, comparative biology and taxonomic classification.</title>
        <authorList>
            <person name="Goeker M."/>
        </authorList>
    </citation>
    <scope>NUCLEOTIDE SEQUENCE [LARGE SCALE GENOMIC DNA]</scope>
    <source>
        <strain evidence="7 8">DSM 1400</strain>
    </source>
</reference>
<comment type="similarity">
    <text evidence="1 6">Belongs to the GatC family.</text>
</comment>
<proteinExistence type="inferred from homology"/>
<dbReference type="InterPro" id="IPR003837">
    <property type="entry name" value="GatC"/>
</dbReference>
<keyword evidence="6 7" id="KW-0436">Ligase</keyword>